<keyword evidence="2" id="KW-0813">Transport</keyword>
<sequence length="632" mass="63974">MQSVPVSVGHIASFHNRAPTLPAARSQPVAPNAWPIRLCSLRAPRLSAPGRHALLCPPLAAAASAAAPFPGDDRSVASSSGSSAPYPGGSGSGGKEGPLGAGLGPAERTRAQRHQDELHTLNVAIVVNVVIFGAKLWAHGVSGSSSMLAEAMHSVADVLNQMLLRIGLLKAQQGPTEMHPYGYARDRFVWSLISAVGIFFLGAGASFIHGIHTLLEHRALEHAAVSYVVLAVSGLLEGYSLWVATRAVVAGARSKRMGVLPYIKSGMDPTTVAVMLEDGGAVLGLMIAGVCTALAHSTGNAMWDAAGSILVGILLGGIATFLVSKNRQLLIGRAMAPADVAAVQALIRSDPVVLSLTETKTEEIGPGIFRFKAEVAWDGEQVVRRYLQRCGREQLMGRLEAAASRGDRDALEAVLRGYGRDLVSAVGAEVDRIESEIQKMNPGICWVDLETDRGRQDPWRRGAAILGIEGAPLPPGAGSSGAAGSETGTGGGGGGGGAAASGSGAGHGARLGGNMEDTGGYVCTVDFGPPVPVRAQSSPHASVSSRGVEAAAGPTEAAGPGRPPAAAASAAAAGDRVLENGAGGSGIGGGGLERELSGEPWAPGQGGAGAAALAEAAARQQAAATAAAQRRP</sequence>
<dbReference type="GO" id="GO:0006882">
    <property type="term" value="P:intracellular zinc ion homeostasis"/>
    <property type="evidence" value="ECO:0007669"/>
    <property type="project" value="TreeGrafter"/>
</dbReference>
<evidence type="ECO:0000313" key="10">
    <source>
        <dbReference type="Proteomes" id="UP000612055"/>
    </source>
</evidence>
<feature type="region of interest" description="Disordered" evidence="6">
    <location>
        <begin position="468"/>
        <end position="511"/>
    </location>
</feature>
<dbReference type="Gene3D" id="1.20.1510.10">
    <property type="entry name" value="Cation efflux protein transmembrane domain"/>
    <property type="match status" value="1"/>
</dbReference>
<feature type="transmembrane region" description="Helical" evidence="7">
    <location>
        <begin position="224"/>
        <end position="249"/>
    </location>
</feature>
<comment type="subcellular location">
    <subcellularLocation>
        <location evidence="1">Membrane</location>
        <topology evidence="1">Multi-pass membrane protein</topology>
    </subcellularLocation>
</comment>
<dbReference type="GO" id="GO:0016020">
    <property type="term" value="C:membrane"/>
    <property type="evidence" value="ECO:0007669"/>
    <property type="project" value="UniProtKB-SubCell"/>
</dbReference>
<gene>
    <name evidence="9" type="ORF">HYH03_001521</name>
</gene>
<protein>
    <recommendedName>
        <fullName evidence="8">Cation efflux protein transmembrane domain-containing protein</fullName>
    </recommendedName>
</protein>
<keyword evidence="3 7" id="KW-0812">Transmembrane</keyword>
<dbReference type="SUPFAM" id="SSF161111">
    <property type="entry name" value="Cation efflux protein transmembrane domain-like"/>
    <property type="match status" value="1"/>
</dbReference>
<comment type="caution">
    <text evidence="9">The sequence shown here is derived from an EMBL/GenBank/DDBJ whole genome shotgun (WGS) entry which is preliminary data.</text>
</comment>
<feature type="region of interest" description="Disordered" evidence="6">
    <location>
        <begin position="533"/>
        <end position="632"/>
    </location>
</feature>
<evidence type="ECO:0000256" key="5">
    <source>
        <dbReference type="ARBA" id="ARBA00023136"/>
    </source>
</evidence>
<organism evidence="9 10">
    <name type="scientific">Edaphochlamys debaryana</name>
    <dbReference type="NCBI Taxonomy" id="47281"/>
    <lineage>
        <taxon>Eukaryota</taxon>
        <taxon>Viridiplantae</taxon>
        <taxon>Chlorophyta</taxon>
        <taxon>core chlorophytes</taxon>
        <taxon>Chlorophyceae</taxon>
        <taxon>CS clade</taxon>
        <taxon>Chlamydomonadales</taxon>
        <taxon>Chlamydomonadales incertae sedis</taxon>
        <taxon>Edaphochlamys</taxon>
    </lineage>
</organism>
<dbReference type="Proteomes" id="UP000612055">
    <property type="component" value="Unassembled WGS sequence"/>
</dbReference>
<evidence type="ECO:0000256" key="3">
    <source>
        <dbReference type="ARBA" id="ARBA00022692"/>
    </source>
</evidence>
<evidence type="ECO:0000259" key="8">
    <source>
        <dbReference type="Pfam" id="PF01545"/>
    </source>
</evidence>
<feature type="domain" description="Cation efflux protein transmembrane" evidence="8">
    <location>
        <begin position="123"/>
        <end position="330"/>
    </location>
</feature>
<feature type="region of interest" description="Disordered" evidence="6">
    <location>
        <begin position="70"/>
        <end position="113"/>
    </location>
</feature>
<feature type="compositionally biased region" description="Gly residues" evidence="6">
    <location>
        <begin position="88"/>
        <end position="103"/>
    </location>
</feature>
<keyword evidence="5 7" id="KW-0472">Membrane</keyword>
<feature type="transmembrane region" description="Helical" evidence="7">
    <location>
        <begin position="188"/>
        <end position="212"/>
    </location>
</feature>
<feature type="compositionally biased region" description="Polar residues" evidence="6">
    <location>
        <begin position="535"/>
        <end position="545"/>
    </location>
</feature>
<reference evidence="9" key="1">
    <citation type="journal article" date="2020" name="bioRxiv">
        <title>Comparative genomics of Chlamydomonas.</title>
        <authorList>
            <person name="Craig R.J."/>
            <person name="Hasan A.R."/>
            <person name="Ness R.W."/>
            <person name="Keightley P.D."/>
        </authorList>
    </citation>
    <scope>NUCLEOTIDE SEQUENCE</scope>
    <source>
        <strain evidence="9">CCAP 11/70</strain>
    </source>
</reference>
<evidence type="ECO:0000313" key="9">
    <source>
        <dbReference type="EMBL" id="KAG2500759.1"/>
    </source>
</evidence>
<feature type="compositionally biased region" description="Low complexity" evidence="6">
    <location>
        <begin position="76"/>
        <end position="87"/>
    </location>
</feature>
<feature type="compositionally biased region" description="Low complexity" evidence="6">
    <location>
        <begin position="610"/>
        <end position="632"/>
    </location>
</feature>
<dbReference type="InterPro" id="IPR027469">
    <property type="entry name" value="Cation_efflux_TMD_sf"/>
</dbReference>
<feature type="transmembrane region" description="Helical" evidence="7">
    <location>
        <begin position="301"/>
        <end position="323"/>
    </location>
</feature>
<keyword evidence="10" id="KW-1185">Reference proteome</keyword>
<feature type="transmembrane region" description="Helical" evidence="7">
    <location>
        <begin position="270"/>
        <end position="295"/>
    </location>
</feature>
<feature type="compositionally biased region" description="Low complexity" evidence="6">
    <location>
        <begin position="550"/>
        <end position="574"/>
    </location>
</feature>
<accession>A0A835YFF3</accession>
<dbReference type="Pfam" id="PF01545">
    <property type="entry name" value="Cation_efflux"/>
    <property type="match status" value="1"/>
</dbReference>
<dbReference type="GO" id="GO:0005783">
    <property type="term" value="C:endoplasmic reticulum"/>
    <property type="evidence" value="ECO:0007669"/>
    <property type="project" value="TreeGrafter"/>
</dbReference>
<dbReference type="InterPro" id="IPR040177">
    <property type="entry name" value="SLC30A9"/>
</dbReference>
<feature type="compositionally biased region" description="Low complexity" evidence="6">
    <location>
        <begin position="476"/>
        <end position="486"/>
    </location>
</feature>
<evidence type="ECO:0000256" key="6">
    <source>
        <dbReference type="SAM" id="MobiDB-lite"/>
    </source>
</evidence>
<dbReference type="InterPro" id="IPR058533">
    <property type="entry name" value="Cation_efflux_TM"/>
</dbReference>
<dbReference type="InterPro" id="IPR002524">
    <property type="entry name" value="Cation_efflux"/>
</dbReference>
<proteinExistence type="predicted"/>
<dbReference type="OrthoDB" id="435980at2759"/>
<dbReference type="PANTHER" id="PTHR13414:SF9">
    <property type="entry name" value="PROTON-COUPLED ZINC ANTIPORTER SLC30A9, MITOCHONDRIAL"/>
    <property type="match status" value="1"/>
</dbReference>
<dbReference type="EMBL" id="JAEHOE010000003">
    <property type="protein sequence ID" value="KAG2500759.1"/>
    <property type="molecule type" value="Genomic_DNA"/>
</dbReference>
<feature type="compositionally biased region" description="Gly residues" evidence="6">
    <location>
        <begin position="487"/>
        <end position="511"/>
    </location>
</feature>
<evidence type="ECO:0000256" key="2">
    <source>
        <dbReference type="ARBA" id="ARBA00022448"/>
    </source>
</evidence>
<dbReference type="NCBIfam" id="TIGR01297">
    <property type="entry name" value="CDF"/>
    <property type="match status" value="1"/>
</dbReference>
<dbReference type="AlphaFoldDB" id="A0A835YFF3"/>
<evidence type="ECO:0000256" key="7">
    <source>
        <dbReference type="SAM" id="Phobius"/>
    </source>
</evidence>
<dbReference type="GO" id="GO:0006829">
    <property type="term" value="P:zinc ion transport"/>
    <property type="evidence" value="ECO:0007669"/>
    <property type="project" value="InterPro"/>
</dbReference>
<evidence type="ECO:0000256" key="1">
    <source>
        <dbReference type="ARBA" id="ARBA00004141"/>
    </source>
</evidence>
<keyword evidence="4 7" id="KW-1133">Transmembrane helix</keyword>
<name>A0A835YFF3_9CHLO</name>
<dbReference type="GO" id="GO:0008324">
    <property type="term" value="F:monoatomic cation transmembrane transporter activity"/>
    <property type="evidence" value="ECO:0007669"/>
    <property type="project" value="InterPro"/>
</dbReference>
<evidence type="ECO:0000256" key="4">
    <source>
        <dbReference type="ARBA" id="ARBA00022989"/>
    </source>
</evidence>
<feature type="compositionally biased region" description="Gly residues" evidence="6">
    <location>
        <begin position="581"/>
        <end position="591"/>
    </location>
</feature>
<dbReference type="PANTHER" id="PTHR13414">
    <property type="entry name" value="HUEL-CATION TRANSPORTER"/>
    <property type="match status" value="1"/>
</dbReference>